<dbReference type="NCBIfam" id="NF035943">
    <property type="entry name" value="exosort_XrtV"/>
    <property type="match status" value="1"/>
</dbReference>
<feature type="transmembrane region" description="Helical" evidence="8">
    <location>
        <begin position="268"/>
        <end position="292"/>
    </location>
</feature>
<keyword evidence="4 8" id="KW-0812">Transmembrane</keyword>
<accession>A0A840HVY4</accession>
<evidence type="ECO:0000256" key="4">
    <source>
        <dbReference type="ARBA" id="ARBA00022692"/>
    </source>
</evidence>
<feature type="transmembrane region" description="Helical" evidence="8">
    <location>
        <begin position="230"/>
        <end position="256"/>
    </location>
</feature>
<keyword evidence="2" id="KW-1003">Cell membrane</keyword>
<dbReference type="InterPro" id="IPR013426">
    <property type="entry name" value="EpsH-like"/>
</dbReference>
<dbReference type="NCBIfam" id="TIGR02602">
    <property type="entry name" value="8TM_EpsH"/>
    <property type="match status" value="1"/>
</dbReference>
<dbReference type="NCBIfam" id="TIGR04178">
    <property type="entry name" value="exo_archaeo"/>
    <property type="match status" value="1"/>
</dbReference>
<protein>
    <submittedName>
        <fullName evidence="9">Exosortase</fullName>
    </submittedName>
</protein>
<evidence type="ECO:0000256" key="8">
    <source>
        <dbReference type="SAM" id="Phobius"/>
    </source>
</evidence>
<reference evidence="9 10" key="1">
    <citation type="submission" date="2020-08" db="EMBL/GenBank/DDBJ databases">
        <title>Genomic Encyclopedia of Type Strains, Phase IV (KMG-IV): sequencing the most valuable type-strain genomes for metagenomic binning, comparative biology and taxonomic classification.</title>
        <authorList>
            <person name="Goeker M."/>
        </authorList>
    </citation>
    <scope>NUCLEOTIDE SEQUENCE [LARGE SCALE GENOMIC DNA]</scope>
    <source>
        <strain evidence="9 10">DSM 7465</strain>
    </source>
</reference>
<dbReference type="AlphaFoldDB" id="A0A840HVY4"/>
<evidence type="ECO:0000313" key="10">
    <source>
        <dbReference type="Proteomes" id="UP000575068"/>
    </source>
</evidence>
<dbReference type="Proteomes" id="UP000575068">
    <property type="component" value="Unassembled WGS sequence"/>
</dbReference>
<evidence type="ECO:0000256" key="5">
    <source>
        <dbReference type="ARBA" id="ARBA00022801"/>
    </source>
</evidence>
<evidence type="ECO:0000256" key="2">
    <source>
        <dbReference type="ARBA" id="ARBA00022475"/>
    </source>
</evidence>
<dbReference type="Pfam" id="PF09721">
    <property type="entry name" value="Exosortase_EpsH"/>
    <property type="match status" value="1"/>
</dbReference>
<keyword evidence="10" id="KW-1185">Reference proteome</keyword>
<feature type="transmembrane region" description="Helical" evidence="8">
    <location>
        <begin position="86"/>
        <end position="105"/>
    </location>
</feature>
<dbReference type="InterPro" id="IPR019127">
    <property type="entry name" value="Exosortase"/>
</dbReference>
<gene>
    <name evidence="9" type="ORF">HNQ99_002062</name>
</gene>
<keyword evidence="7 8" id="KW-0472">Membrane</keyword>
<keyword evidence="3" id="KW-0645">Protease</keyword>
<comment type="caution">
    <text evidence="9">The sequence shown here is derived from an EMBL/GenBank/DDBJ whole genome shotgun (WGS) entry which is preliminary data.</text>
</comment>
<keyword evidence="5" id="KW-0378">Hydrolase</keyword>
<dbReference type="GO" id="GO:0005886">
    <property type="term" value="C:plasma membrane"/>
    <property type="evidence" value="ECO:0007669"/>
    <property type="project" value="UniProtKB-SubCell"/>
</dbReference>
<feature type="transmembrane region" description="Helical" evidence="8">
    <location>
        <begin position="140"/>
        <end position="157"/>
    </location>
</feature>
<dbReference type="GO" id="GO:0006508">
    <property type="term" value="P:proteolysis"/>
    <property type="evidence" value="ECO:0007669"/>
    <property type="project" value="UniProtKB-KW"/>
</dbReference>
<dbReference type="RefSeq" id="WP_184475541.1">
    <property type="nucleotide sequence ID" value="NZ_JACHOV010000007.1"/>
</dbReference>
<feature type="transmembrane region" description="Helical" evidence="8">
    <location>
        <begin position="204"/>
        <end position="223"/>
    </location>
</feature>
<organism evidence="9 10">
    <name type="scientific">Rhizorhapis suberifaciens</name>
    <name type="common">corky root of lettuce</name>
    <dbReference type="NCBI Taxonomy" id="13656"/>
    <lineage>
        <taxon>Bacteria</taxon>
        <taxon>Pseudomonadati</taxon>
        <taxon>Pseudomonadota</taxon>
        <taxon>Alphaproteobacteria</taxon>
        <taxon>Sphingomonadales</taxon>
        <taxon>Sphingomonadaceae</taxon>
        <taxon>Rhizorhapis</taxon>
    </lineage>
</organism>
<feature type="transmembrane region" description="Helical" evidence="8">
    <location>
        <begin position="111"/>
        <end position="128"/>
    </location>
</feature>
<evidence type="ECO:0000256" key="6">
    <source>
        <dbReference type="ARBA" id="ARBA00022989"/>
    </source>
</evidence>
<evidence type="ECO:0000256" key="3">
    <source>
        <dbReference type="ARBA" id="ARBA00022670"/>
    </source>
</evidence>
<feature type="transmembrane region" description="Helical" evidence="8">
    <location>
        <begin position="53"/>
        <end position="74"/>
    </location>
</feature>
<proteinExistence type="predicted"/>
<dbReference type="EMBL" id="JACHOV010000007">
    <property type="protein sequence ID" value="MBB4641749.1"/>
    <property type="molecule type" value="Genomic_DNA"/>
</dbReference>
<keyword evidence="6 8" id="KW-1133">Transmembrane helix</keyword>
<feature type="transmembrane region" description="Helical" evidence="8">
    <location>
        <begin position="29"/>
        <end position="47"/>
    </location>
</feature>
<comment type="subcellular location">
    <subcellularLocation>
        <location evidence="1">Cell membrane</location>
        <topology evidence="1">Multi-pass membrane protein</topology>
    </subcellularLocation>
</comment>
<dbReference type="InterPro" id="IPR026392">
    <property type="entry name" value="Exo/Archaeosortase_dom"/>
</dbReference>
<evidence type="ECO:0000256" key="7">
    <source>
        <dbReference type="ARBA" id="ARBA00023136"/>
    </source>
</evidence>
<sequence length="301" mass="33051">MSTDLARVKAWAEANGFTLPASWLNPASLGFWFALAGFGAMVIPTIFSLGRESWSTEAGAHGPIVLATGLWLFWKRWPDLIWEARPGSSALAAAIFFAALPIYVFGRAYGFLFLEAGALMLALSALFYGRFGSDAIRKHWFLLVYMAFLVPLPGWALDHATQPLKAFVSQAATALMRGAGIPVFREGVTLYIGSYQLLVEDACAGMNSLMGLISTSLFYIYVLHGARWRYALLLVALVVPVAISANMVRISLLVLLTWGYGDAVAQGFLHFTAGFLMFALALLLIFGIDALLTRSTRYWQW</sequence>
<dbReference type="GO" id="GO:0008233">
    <property type="term" value="F:peptidase activity"/>
    <property type="evidence" value="ECO:0007669"/>
    <property type="project" value="UniProtKB-KW"/>
</dbReference>
<name>A0A840HVY4_9SPHN</name>
<evidence type="ECO:0000313" key="9">
    <source>
        <dbReference type="EMBL" id="MBB4641749.1"/>
    </source>
</evidence>
<evidence type="ECO:0000256" key="1">
    <source>
        <dbReference type="ARBA" id="ARBA00004651"/>
    </source>
</evidence>